<evidence type="ECO:0000313" key="1">
    <source>
        <dbReference type="EMBL" id="RDW17496.1"/>
    </source>
</evidence>
<dbReference type="Proteomes" id="UP000257143">
    <property type="component" value="Unassembled WGS sequence"/>
</dbReference>
<organism evidence="1 2">
    <name type="scientific">Oceanobacillus arenosus</name>
    <dbReference type="NCBI Taxonomy" id="1229153"/>
    <lineage>
        <taxon>Bacteria</taxon>
        <taxon>Bacillati</taxon>
        <taxon>Bacillota</taxon>
        <taxon>Bacilli</taxon>
        <taxon>Bacillales</taxon>
        <taxon>Bacillaceae</taxon>
        <taxon>Oceanobacillus</taxon>
    </lineage>
</organism>
<accession>A0A3D8PN10</accession>
<sequence>MHFKDENQMTELLHISFVDDEREAVPDIDKAEMDEINGATTGTKGLSELHLLRRDIWTNFVQ</sequence>
<gene>
    <name evidence="1" type="ORF">CWR48_13300</name>
</gene>
<protein>
    <submittedName>
        <fullName evidence="1">Uncharacterized protein</fullName>
    </submittedName>
</protein>
<comment type="caution">
    <text evidence="1">The sequence shown here is derived from an EMBL/GenBank/DDBJ whole genome shotgun (WGS) entry which is preliminary data.</text>
</comment>
<name>A0A3D8PN10_9BACI</name>
<dbReference type="RefSeq" id="WP_115773744.1">
    <property type="nucleotide sequence ID" value="NZ_PIOC01000019.1"/>
</dbReference>
<dbReference type="EMBL" id="PIOC01000019">
    <property type="protein sequence ID" value="RDW17496.1"/>
    <property type="molecule type" value="Genomic_DNA"/>
</dbReference>
<keyword evidence="2" id="KW-1185">Reference proteome</keyword>
<evidence type="ECO:0000313" key="2">
    <source>
        <dbReference type="Proteomes" id="UP000257143"/>
    </source>
</evidence>
<reference evidence="2" key="1">
    <citation type="submission" date="2017-11" db="EMBL/GenBank/DDBJ databases">
        <authorList>
            <person name="Zhu W."/>
        </authorList>
    </citation>
    <scope>NUCLEOTIDE SEQUENCE [LARGE SCALE GENOMIC DNA]</scope>
    <source>
        <strain evidence="2">CAU 1183</strain>
    </source>
</reference>
<proteinExistence type="predicted"/>
<dbReference type="OrthoDB" id="9798761at2"/>
<dbReference type="AlphaFoldDB" id="A0A3D8PN10"/>